<evidence type="ECO:0000256" key="3">
    <source>
        <dbReference type="ARBA" id="ARBA00022801"/>
    </source>
</evidence>
<keyword evidence="3 5" id="KW-0378">Hydrolase</keyword>
<dbReference type="SUPFAM" id="SSF52540">
    <property type="entry name" value="P-loop containing nucleoside triphosphate hydrolases"/>
    <property type="match status" value="1"/>
</dbReference>
<proteinExistence type="inferred from homology"/>
<dbReference type="PANTHER" id="PTHR21231">
    <property type="entry name" value="XPA-BINDING PROTEIN 1-RELATED"/>
    <property type="match status" value="1"/>
</dbReference>
<organism evidence="6 7">
    <name type="scientific">Eruca vesicaria subsp. sativa</name>
    <name type="common">Garden rocket</name>
    <name type="synonym">Eruca sativa</name>
    <dbReference type="NCBI Taxonomy" id="29727"/>
    <lineage>
        <taxon>Eukaryota</taxon>
        <taxon>Viridiplantae</taxon>
        <taxon>Streptophyta</taxon>
        <taxon>Embryophyta</taxon>
        <taxon>Tracheophyta</taxon>
        <taxon>Spermatophyta</taxon>
        <taxon>Magnoliopsida</taxon>
        <taxon>eudicotyledons</taxon>
        <taxon>Gunneridae</taxon>
        <taxon>Pentapetalae</taxon>
        <taxon>rosids</taxon>
        <taxon>malvids</taxon>
        <taxon>Brassicales</taxon>
        <taxon>Brassicaceae</taxon>
        <taxon>Brassiceae</taxon>
        <taxon>Eruca</taxon>
    </lineage>
</organism>
<name>A0ABC8K141_ERUVS</name>
<sequence>MEDPMESSGEENFVEESHKLVDSLDKLRVSAESSSSHFKKKPVIIIVVGMAGTHCFSYNNYKEVIKQYILGPNGGIMTSLNLFATKFDKTRLPLVLAFNKTDVVDHKFALENLYRNIRYVGVSAITGAGMDDFSKAIEASAEEYMGTSSVSKFHAYDLCFCSPELILTRERRRRSSCKKSEGKRK</sequence>
<evidence type="ECO:0000256" key="1">
    <source>
        <dbReference type="ARBA" id="ARBA00005290"/>
    </source>
</evidence>
<comment type="subcellular location">
    <subcellularLocation>
        <location evidence="5">Cytoplasm</location>
    </subcellularLocation>
    <subcellularLocation>
        <location evidence="5">Nucleus</location>
    </subcellularLocation>
</comment>
<comment type="subunit">
    <text evidence="5">Binds to RNA polymerase II.</text>
</comment>
<evidence type="ECO:0000313" key="7">
    <source>
        <dbReference type="Proteomes" id="UP001642260"/>
    </source>
</evidence>
<comment type="similarity">
    <text evidence="1 5">Belongs to the GPN-loop GTPase family.</text>
</comment>
<dbReference type="EMBL" id="CAKOAT010146488">
    <property type="protein sequence ID" value="CAH8341470.1"/>
    <property type="molecule type" value="Genomic_DNA"/>
</dbReference>
<dbReference type="PANTHER" id="PTHR21231:SF8">
    <property type="entry name" value="GPN-LOOP GTPASE 1"/>
    <property type="match status" value="1"/>
</dbReference>
<dbReference type="InterPro" id="IPR027417">
    <property type="entry name" value="P-loop_NTPase"/>
</dbReference>
<dbReference type="InterPro" id="IPR004130">
    <property type="entry name" value="Gpn"/>
</dbReference>
<comment type="function">
    <text evidence="5">Small GTPase required for proper nuclear import of RNA polymerase II (RNAPII). May act at an RNAP assembly step prior to nuclear import.</text>
</comment>
<keyword evidence="5" id="KW-0963">Cytoplasm</keyword>
<comment type="caution">
    <text evidence="6">The sequence shown here is derived from an EMBL/GenBank/DDBJ whole genome shotgun (WGS) entry which is preliminary data.</text>
</comment>
<evidence type="ECO:0000313" key="6">
    <source>
        <dbReference type="EMBL" id="CAH8341470.1"/>
    </source>
</evidence>
<evidence type="ECO:0000256" key="2">
    <source>
        <dbReference type="ARBA" id="ARBA00022741"/>
    </source>
</evidence>
<gene>
    <name evidence="6" type="ORF">ERUC_LOCUS15641</name>
</gene>
<dbReference type="Proteomes" id="UP001642260">
    <property type="component" value="Unassembled WGS sequence"/>
</dbReference>
<keyword evidence="7" id="KW-1185">Reference proteome</keyword>
<dbReference type="GO" id="GO:0005525">
    <property type="term" value="F:GTP binding"/>
    <property type="evidence" value="ECO:0007669"/>
    <property type="project" value="UniProtKB-KW"/>
</dbReference>
<dbReference type="GO" id="GO:0005737">
    <property type="term" value="C:cytoplasm"/>
    <property type="evidence" value="ECO:0007669"/>
    <property type="project" value="UniProtKB-SubCell"/>
</dbReference>
<evidence type="ECO:0000256" key="4">
    <source>
        <dbReference type="ARBA" id="ARBA00023134"/>
    </source>
</evidence>
<reference evidence="6 7" key="1">
    <citation type="submission" date="2022-03" db="EMBL/GenBank/DDBJ databases">
        <authorList>
            <person name="Macdonald S."/>
            <person name="Ahmed S."/>
            <person name="Newling K."/>
        </authorList>
    </citation>
    <scope>NUCLEOTIDE SEQUENCE [LARGE SCALE GENOMIC DNA]</scope>
</reference>
<keyword evidence="4 5" id="KW-0342">GTP-binding</keyword>
<protein>
    <recommendedName>
        <fullName evidence="5">GPN-loop GTPase</fullName>
        <ecNumber evidence="5">3.6.5.-</ecNumber>
    </recommendedName>
</protein>
<dbReference type="EC" id="3.6.5.-" evidence="5"/>
<evidence type="ECO:0000256" key="5">
    <source>
        <dbReference type="RuleBase" id="RU365059"/>
    </source>
</evidence>
<dbReference type="AlphaFoldDB" id="A0ABC8K141"/>
<dbReference type="Gene3D" id="3.40.50.300">
    <property type="entry name" value="P-loop containing nucleotide triphosphate hydrolases"/>
    <property type="match status" value="1"/>
</dbReference>
<accession>A0ABC8K141</accession>
<keyword evidence="2 5" id="KW-0547">Nucleotide-binding</keyword>
<dbReference type="GO" id="GO:0005634">
    <property type="term" value="C:nucleus"/>
    <property type="evidence" value="ECO:0007669"/>
    <property type="project" value="UniProtKB-SubCell"/>
</dbReference>
<dbReference type="GO" id="GO:0016787">
    <property type="term" value="F:hydrolase activity"/>
    <property type="evidence" value="ECO:0007669"/>
    <property type="project" value="UniProtKB-KW"/>
</dbReference>